<evidence type="ECO:0000259" key="5">
    <source>
        <dbReference type="SMART" id="SM00534"/>
    </source>
</evidence>
<dbReference type="SUPFAM" id="SSF52540">
    <property type="entry name" value="P-loop containing nucleoside triphosphate hydrolases"/>
    <property type="match status" value="1"/>
</dbReference>
<feature type="transmembrane region" description="Helical" evidence="4">
    <location>
        <begin position="221"/>
        <end position="242"/>
    </location>
</feature>
<dbReference type="PANTHER" id="PTHR11361">
    <property type="entry name" value="DNA MISMATCH REPAIR PROTEIN MUTS FAMILY MEMBER"/>
    <property type="match status" value="1"/>
</dbReference>
<dbReference type="Gene3D" id="1.10.1420.10">
    <property type="match status" value="1"/>
</dbReference>
<keyword evidence="1" id="KW-0547">Nucleotide-binding</keyword>
<evidence type="ECO:0000256" key="3">
    <source>
        <dbReference type="ARBA" id="ARBA00023125"/>
    </source>
</evidence>
<feature type="transmembrane region" description="Helical" evidence="4">
    <location>
        <begin position="335"/>
        <end position="353"/>
    </location>
</feature>
<name>A0AAE3M0I4_9BACT</name>
<dbReference type="Proteomes" id="UP001209229">
    <property type="component" value="Unassembled WGS sequence"/>
</dbReference>
<sequence length="608" mass="70240">MESTGRIEQGYDRLVQEYTLLEEKYDTSSRQVSRKIIQSGWIRVLCFFLLFALPIYLYDYSVVAAIVLFIAAVFCFVLLIKQFNFYKKRRAEFLELKTLNQNEISAQKGTWDCFSNGEKFIDPLHNYSHDLDLFGTGSFFQYINRTTTIVGERKLAEKLSFISSDIESIRLVQSVMKELSQLTEFRQLFYAKGRALKEKEEYISKIDQLKDYRPWLLKKSYLFKCVIKVLPILFVTSLLFTFFGFAPVVPVVIFLFNLTFVGSAFRKINKVNLQFSSLSSILQNYAVLTNLIVSQEFKSTGLKQFKAELYEGKANAAVAIDKLGTYMNHFDQRNGLLGGVILNGMLLWDYMYVLKIEKWLNDHKQHLFNWLNVVHEIDACNSLAGYVHNHPDFVFPELSEVSVFDVENLGHPLIDRKERVCNDFNYNESIFTLITGANMSGKSTFLRSVGLNLVLGNCGVVVCASKMKYMPMELVTNMRTTDSLMKHESYFFAELKRLKYIIDKLKEGNQVFIILDEILKGTNSKDKTYGSMELIRNLLNHHAYGMIATHDLELEILEKESSSKIVNYCFEVKNQSGQLLFDYKLYKGVTQNHNASFLMKKMGIIPIE</sequence>
<dbReference type="AlphaFoldDB" id="A0AAE3M0I4"/>
<dbReference type="InterPro" id="IPR027417">
    <property type="entry name" value="P-loop_NTPase"/>
</dbReference>
<proteinExistence type="predicted"/>
<dbReference type="GO" id="GO:0005524">
    <property type="term" value="F:ATP binding"/>
    <property type="evidence" value="ECO:0007669"/>
    <property type="project" value="UniProtKB-KW"/>
</dbReference>
<keyword evidence="4" id="KW-0812">Transmembrane</keyword>
<dbReference type="GO" id="GO:0006298">
    <property type="term" value="P:mismatch repair"/>
    <property type="evidence" value="ECO:0007669"/>
    <property type="project" value="InterPro"/>
</dbReference>
<dbReference type="InterPro" id="IPR045076">
    <property type="entry name" value="MutS"/>
</dbReference>
<feature type="transmembrane region" description="Helical" evidence="4">
    <location>
        <begin position="63"/>
        <end position="80"/>
    </location>
</feature>
<evidence type="ECO:0000256" key="4">
    <source>
        <dbReference type="SAM" id="Phobius"/>
    </source>
</evidence>
<feature type="transmembrane region" description="Helical" evidence="4">
    <location>
        <begin position="40"/>
        <end position="57"/>
    </location>
</feature>
<keyword evidence="7" id="KW-1185">Reference proteome</keyword>
<dbReference type="Pfam" id="PF00488">
    <property type="entry name" value="MutS_V"/>
    <property type="match status" value="1"/>
</dbReference>
<evidence type="ECO:0000256" key="1">
    <source>
        <dbReference type="ARBA" id="ARBA00022741"/>
    </source>
</evidence>
<accession>A0AAE3M0I4</accession>
<dbReference type="SMART" id="SM00534">
    <property type="entry name" value="MUTSac"/>
    <property type="match status" value="1"/>
</dbReference>
<dbReference type="GO" id="GO:0140664">
    <property type="term" value="F:ATP-dependent DNA damage sensor activity"/>
    <property type="evidence" value="ECO:0007669"/>
    <property type="project" value="InterPro"/>
</dbReference>
<dbReference type="InterPro" id="IPR036187">
    <property type="entry name" value="DNA_mismatch_repair_MutS_sf"/>
</dbReference>
<feature type="domain" description="DNA mismatch repair proteins mutS family" evidence="5">
    <location>
        <begin position="429"/>
        <end position="603"/>
    </location>
</feature>
<dbReference type="EMBL" id="JAPDPJ010000001">
    <property type="protein sequence ID" value="MCW3784841.1"/>
    <property type="molecule type" value="Genomic_DNA"/>
</dbReference>
<keyword evidence="4" id="KW-0472">Membrane</keyword>
<dbReference type="GO" id="GO:0005829">
    <property type="term" value="C:cytosol"/>
    <property type="evidence" value="ECO:0007669"/>
    <property type="project" value="TreeGrafter"/>
</dbReference>
<keyword evidence="2" id="KW-0067">ATP-binding</keyword>
<feature type="transmembrane region" description="Helical" evidence="4">
    <location>
        <begin position="248"/>
        <end position="265"/>
    </location>
</feature>
<evidence type="ECO:0000256" key="2">
    <source>
        <dbReference type="ARBA" id="ARBA00022840"/>
    </source>
</evidence>
<evidence type="ECO:0000313" key="6">
    <source>
        <dbReference type="EMBL" id="MCW3784841.1"/>
    </source>
</evidence>
<keyword evidence="4" id="KW-1133">Transmembrane helix</keyword>
<organism evidence="6 7">
    <name type="scientific">Plebeiibacterium sediminum</name>
    <dbReference type="NCBI Taxonomy" id="2992112"/>
    <lineage>
        <taxon>Bacteria</taxon>
        <taxon>Pseudomonadati</taxon>
        <taxon>Bacteroidota</taxon>
        <taxon>Bacteroidia</taxon>
        <taxon>Marinilabiliales</taxon>
        <taxon>Marinilabiliaceae</taxon>
        <taxon>Plebeiibacterium</taxon>
    </lineage>
</organism>
<keyword evidence="3" id="KW-0238">DNA-binding</keyword>
<comment type="caution">
    <text evidence="6">The sequence shown here is derived from an EMBL/GenBank/DDBJ whole genome shotgun (WGS) entry which is preliminary data.</text>
</comment>
<dbReference type="SUPFAM" id="SSF48334">
    <property type="entry name" value="DNA repair protein MutS, domain III"/>
    <property type="match status" value="1"/>
</dbReference>
<protein>
    <recommendedName>
        <fullName evidence="5">DNA mismatch repair proteins mutS family domain-containing protein</fullName>
    </recommendedName>
</protein>
<gene>
    <name evidence="6" type="ORF">OM075_00100</name>
</gene>
<dbReference type="GO" id="GO:0030983">
    <property type="term" value="F:mismatched DNA binding"/>
    <property type="evidence" value="ECO:0007669"/>
    <property type="project" value="InterPro"/>
</dbReference>
<reference evidence="6" key="1">
    <citation type="submission" date="2022-10" db="EMBL/GenBank/DDBJ databases">
        <authorList>
            <person name="Yu W.X."/>
        </authorList>
    </citation>
    <scope>NUCLEOTIDE SEQUENCE</scope>
    <source>
        <strain evidence="6">AAT</strain>
    </source>
</reference>
<dbReference type="PANTHER" id="PTHR11361:SF99">
    <property type="entry name" value="DNA MISMATCH REPAIR PROTEIN"/>
    <property type="match status" value="1"/>
</dbReference>
<dbReference type="Gene3D" id="3.40.50.300">
    <property type="entry name" value="P-loop containing nucleotide triphosphate hydrolases"/>
    <property type="match status" value="1"/>
</dbReference>
<dbReference type="InterPro" id="IPR000432">
    <property type="entry name" value="DNA_mismatch_repair_MutS_C"/>
</dbReference>
<evidence type="ECO:0000313" key="7">
    <source>
        <dbReference type="Proteomes" id="UP001209229"/>
    </source>
</evidence>
<dbReference type="RefSeq" id="WP_301188412.1">
    <property type="nucleotide sequence ID" value="NZ_JAPDPJ010000001.1"/>
</dbReference>